<dbReference type="AlphaFoldDB" id="A0A6G2CBF4"/>
<dbReference type="RefSeq" id="WP_006783920.1">
    <property type="nucleotide sequence ID" value="NZ_JADPFQ010000011.1"/>
</dbReference>
<proteinExistence type="inferred from homology"/>
<dbReference type="SUPFAM" id="SSF56300">
    <property type="entry name" value="Metallo-dependent phosphatases"/>
    <property type="match status" value="1"/>
</dbReference>
<dbReference type="GO" id="GO:0030288">
    <property type="term" value="C:outer membrane-bounded periplasmic space"/>
    <property type="evidence" value="ECO:0007669"/>
    <property type="project" value="TreeGrafter"/>
</dbReference>
<keyword evidence="2" id="KW-0547">Nucleotide-binding</keyword>
<reference evidence="5 7" key="1">
    <citation type="journal article" date="2019" name="Nat. Med.">
        <title>A library of human gut bacterial isolates paired with longitudinal multiomics data enables mechanistic microbiome research.</title>
        <authorList>
            <person name="Poyet M."/>
            <person name="Groussin M."/>
            <person name="Gibbons S.M."/>
            <person name="Avila-Pacheco J."/>
            <person name="Jiang X."/>
            <person name="Kearney S.M."/>
            <person name="Perrotta A.R."/>
            <person name="Berdy B."/>
            <person name="Zhao S."/>
            <person name="Lieberman T.D."/>
            <person name="Swanson P.K."/>
            <person name="Smith M."/>
            <person name="Roesemann S."/>
            <person name="Alexander J.E."/>
            <person name="Rich S.A."/>
            <person name="Livny J."/>
            <person name="Vlamakis H."/>
            <person name="Clish C."/>
            <person name="Bullock K."/>
            <person name="Deik A."/>
            <person name="Scott J."/>
            <person name="Pierce K.A."/>
            <person name="Xavier R.J."/>
            <person name="Alm E.J."/>
        </authorList>
    </citation>
    <scope>NUCLEOTIDE SEQUENCE [LARGE SCALE GENOMIC DNA]</scope>
    <source>
        <strain evidence="6">BIOML-A179</strain>
        <strain evidence="5 7">BIOML-A198</strain>
    </source>
</reference>
<dbReference type="PANTHER" id="PTHR11575:SF24">
    <property type="entry name" value="5'-NUCLEOTIDASE"/>
    <property type="match status" value="1"/>
</dbReference>
<dbReference type="InterPro" id="IPR006179">
    <property type="entry name" value="5_nucleotidase/apyrase"/>
</dbReference>
<evidence type="ECO:0000313" key="6">
    <source>
        <dbReference type="EMBL" id="MTL93721.1"/>
    </source>
</evidence>
<name>A0A6G2CBF4_9FIRM</name>
<dbReference type="Pfam" id="PF00149">
    <property type="entry name" value="Metallophos"/>
    <property type="match status" value="1"/>
</dbReference>
<dbReference type="GO" id="GO:0016787">
    <property type="term" value="F:hydrolase activity"/>
    <property type="evidence" value="ECO:0007669"/>
    <property type="project" value="UniProtKB-KW"/>
</dbReference>
<dbReference type="GO" id="GO:0009166">
    <property type="term" value="P:nucleotide catabolic process"/>
    <property type="evidence" value="ECO:0007669"/>
    <property type="project" value="InterPro"/>
</dbReference>
<protein>
    <submittedName>
        <fullName evidence="5">Bifunctional metallophosphatase/5'-nucleotidase</fullName>
    </submittedName>
</protein>
<feature type="domain" description="Calcineurin-like phosphoesterase" evidence="3">
    <location>
        <begin position="57"/>
        <end position="265"/>
    </location>
</feature>
<organism evidence="5 7">
    <name type="scientific">Turicibacter sanguinis</name>
    <dbReference type="NCBI Taxonomy" id="154288"/>
    <lineage>
        <taxon>Bacteria</taxon>
        <taxon>Bacillati</taxon>
        <taxon>Bacillota</taxon>
        <taxon>Erysipelotrichia</taxon>
        <taxon>Erysipelotrichales</taxon>
        <taxon>Turicibacteraceae</taxon>
        <taxon>Turicibacter</taxon>
    </lineage>
</organism>
<dbReference type="SUPFAM" id="SSF55816">
    <property type="entry name" value="5'-nucleotidase (syn. UDP-sugar hydrolase), C-terminal domain"/>
    <property type="match status" value="1"/>
</dbReference>
<evidence type="ECO:0000259" key="3">
    <source>
        <dbReference type="Pfam" id="PF00149"/>
    </source>
</evidence>
<dbReference type="EMBL" id="WMQV01000006">
    <property type="protein sequence ID" value="MTL93721.1"/>
    <property type="molecule type" value="Genomic_DNA"/>
</dbReference>
<sequence>MKMGKQLLSIGNFIFLLLIMMSSSKDELYILTLVQQDLGALDGIEVGSDDETIVDLNIFHTNDIHGGVDENIGFAKFKHFINLANEYTRAEGYLVLDAGDIFHGTPFATVELGESVAQVLKVVGYDAMSPGNHDFNYGQDRLVELGKVADVELLAANVKTIEGKLRYGDCFVKEIGGMSVGLFGLTTPETVTKTNPENVVGLTFGTEEEIVAEAKLMVQVLQERGVDVIIGLMHMGIDTDSRIKSTTIASQVDDIDLIIDGHSHSELNQYEIVNGTILTSTGEHFKNVGVVTIQYDLMADEIIKLVPHQISMKQLEKCEEDTEVKSVIDRIKNNQKSILEEVIGTTAIKLEGGRSSVLNGHTNLGHLLTAAMLNETQADISLINGGTIRDSIDVGMITKGDVLKVLPFSNHIVTVEMTGKQLIEILNKGLVIGSGRFLHFAGLLVEAKLVQEAGCPDRYEVLSVQFNQQPLELTQTYVVAMNDFMVAGGDDYQMSQSSNLLNSFGTLDEALISYVKEYGEIAILNANQINNLIILTEEDMLSDENKVNH</sequence>
<evidence type="ECO:0000259" key="4">
    <source>
        <dbReference type="Pfam" id="PF02872"/>
    </source>
</evidence>
<dbReference type="Pfam" id="PF02872">
    <property type="entry name" value="5_nucleotid_C"/>
    <property type="match status" value="1"/>
</dbReference>
<dbReference type="Gene3D" id="3.60.21.10">
    <property type="match status" value="1"/>
</dbReference>
<dbReference type="PRINTS" id="PR01607">
    <property type="entry name" value="APYRASEFAMLY"/>
</dbReference>
<dbReference type="GO" id="GO:0000166">
    <property type="term" value="F:nucleotide binding"/>
    <property type="evidence" value="ECO:0007669"/>
    <property type="project" value="UniProtKB-KW"/>
</dbReference>
<dbReference type="InterPro" id="IPR036907">
    <property type="entry name" value="5'-Nucleotdase_C_sf"/>
</dbReference>
<dbReference type="InterPro" id="IPR004843">
    <property type="entry name" value="Calcineurin-like_PHP"/>
</dbReference>
<accession>A0A6G2CBF4</accession>
<keyword evidence="1" id="KW-0732">Signal</keyword>
<comment type="similarity">
    <text evidence="2">Belongs to the 5'-nucleotidase family.</text>
</comment>
<dbReference type="EMBL" id="WMQE01000005">
    <property type="protein sequence ID" value="MTK20448.1"/>
    <property type="molecule type" value="Genomic_DNA"/>
</dbReference>
<dbReference type="InterPro" id="IPR029052">
    <property type="entry name" value="Metallo-depent_PP-like"/>
</dbReference>
<dbReference type="Gene3D" id="3.90.780.10">
    <property type="entry name" value="5'-Nucleotidase, C-terminal domain"/>
    <property type="match status" value="1"/>
</dbReference>
<evidence type="ECO:0000313" key="7">
    <source>
        <dbReference type="Proteomes" id="UP000487649"/>
    </source>
</evidence>
<dbReference type="InterPro" id="IPR008334">
    <property type="entry name" value="5'-Nucleotdase_C"/>
</dbReference>
<evidence type="ECO:0000256" key="2">
    <source>
        <dbReference type="RuleBase" id="RU362119"/>
    </source>
</evidence>
<keyword evidence="2" id="KW-0378">Hydrolase</keyword>
<comment type="caution">
    <text evidence="5">The sequence shown here is derived from an EMBL/GenBank/DDBJ whole genome shotgun (WGS) entry which is preliminary data.</text>
</comment>
<evidence type="ECO:0000313" key="5">
    <source>
        <dbReference type="EMBL" id="MTK20448.1"/>
    </source>
</evidence>
<evidence type="ECO:0000256" key="1">
    <source>
        <dbReference type="ARBA" id="ARBA00022729"/>
    </source>
</evidence>
<gene>
    <name evidence="6" type="ORF">GMA64_04200</name>
    <name evidence="5" type="ORF">GMA92_03215</name>
</gene>
<dbReference type="CDD" id="cd00845">
    <property type="entry name" value="MPP_UshA_N_like"/>
    <property type="match status" value="1"/>
</dbReference>
<dbReference type="Proteomes" id="UP000487649">
    <property type="component" value="Unassembled WGS sequence"/>
</dbReference>
<feature type="domain" description="5'-Nucleotidase C-terminal" evidence="4">
    <location>
        <begin position="342"/>
        <end position="495"/>
    </location>
</feature>
<dbReference type="PANTHER" id="PTHR11575">
    <property type="entry name" value="5'-NUCLEOTIDASE-RELATED"/>
    <property type="match status" value="1"/>
</dbReference>